<evidence type="ECO:0000313" key="7">
    <source>
        <dbReference type="Proteomes" id="UP001321450"/>
    </source>
</evidence>
<evidence type="ECO:0000256" key="1">
    <source>
        <dbReference type="ARBA" id="ARBA00001946"/>
    </source>
</evidence>
<evidence type="ECO:0000256" key="4">
    <source>
        <dbReference type="SAM" id="Coils"/>
    </source>
</evidence>
<dbReference type="SMART" id="SM00267">
    <property type="entry name" value="GGDEF"/>
    <property type="match status" value="1"/>
</dbReference>
<evidence type="ECO:0000259" key="5">
    <source>
        <dbReference type="PROSITE" id="PS50887"/>
    </source>
</evidence>
<accession>A0AAU9D347</accession>
<feature type="coiled-coil region" evidence="4">
    <location>
        <begin position="156"/>
        <end position="183"/>
    </location>
</feature>
<proteinExistence type="predicted"/>
<feature type="domain" description="GGDEF" evidence="5">
    <location>
        <begin position="212"/>
        <end position="347"/>
    </location>
</feature>
<evidence type="ECO:0000256" key="2">
    <source>
        <dbReference type="ARBA" id="ARBA00012528"/>
    </source>
</evidence>
<dbReference type="InterPro" id="IPR043128">
    <property type="entry name" value="Rev_trsase/Diguanyl_cyclase"/>
</dbReference>
<dbReference type="KEGG" id="meiy:MIN45_P1766"/>
<dbReference type="PROSITE" id="PS50887">
    <property type="entry name" value="GGDEF"/>
    <property type="match status" value="1"/>
</dbReference>
<name>A0AAU9D347_9GAMM</name>
<dbReference type="Pfam" id="PF00990">
    <property type="entry name" value="GGDEF"/>
    <property type="match status" value="1"/>
</dbReference>
<evidence type="ECO:0000313" key="6">
    <source>
        <dbReference type="EMBL" id="BCX89394.1"/>
    </source>
</evidence>
<dbReference type="EMBL" id="AP024718">
    <property type="protein sequence ID" value="BCX89394.1"/>
    <property type="molecule type" value="Genomic_DNA"/>
</dbReference>
<comment type="catalytic activity">
    <reaction evidence="3">
        <text>2 GTP = 3',3'-c-di-GMP + 2 diphosphate</text>
        <dbReference type="Rhea" id="RHEA:24898"/>
        <dbReference type="ChEBI" id="CHEBI:33019"/>
        <dbReference type="ChEBI" id="CHEBI:37565"/>
        <dbReference type="ChEBI" id="CHEBI:58805"/>
        <dbReference type="EC" id="2.7.7.65"/>
    </reaction>
</comment>
<dbReference type="FunFam" id="3.30.70.270:FF:000001">
    <property type="entry name" value="Diguanylate cyclase domain protein"/>
    <property type="match status" value="1"/>
</dbReference>
<dbReference type="EC" id="2.7.7.65" evidence="2"/>
<organism evidence="6 7">
    <name type="scientific">Methylomarinovum tepidoasis</name>
    <dbReference type="NCBI Taxonomy" id="2840183"/>
    <lineage>
        <taxon>Bacteria</taxon>
        <taxon>Pseudomonadati</taxon>
        <taxon>Pseudomonadota</taxon>
        <taxon>Gammaproteobacteria</taxon>
        <taxon>Methylococcales</taxon>
        <taxon>Methylothermaceae</taxon>
        <taxon>Methylomarinovum</taxon>
    </lineage>
</organism>
<sequence length="354" mass="40386">MAEDRISFIPRYHETPDQAAEYLRLALPLLSKHRLPVNPVNYAIGYDYVAGNNRPLREAIDRLQQTRQPLTPELCIRFYKEYILDEAARRFEKVGDSLQHLVSDTLSEVEKTETQASHSATTLERQAALLQQQEPAQIAEILQTVIQETRNLAAAGSELRSNLQATNQEIHQLRAELEMMKEAAFTDALTGLLNRRAFDMKIQQLLADAQVGTSFLLLLDLDHFKKINDRYGHLTGDKVLRFTAQVIRQHLPPDQIAARYGGEEMAILLYGFDRMRALHLAEQIRETLAKSRLKRRDNEEPIGQVTLSIGLAGLEENDTIDSLIERADQALYEAKRQGRNRVIDDRGLLRHKST</sequence>
<dbReference type="InterPro" id="IPR050469">
    <property type="entry name" value="Diguanylate_Cyclase"/>
</dbReference>
<keyword evidence="6" id="KW-0548">Nucleotidyltransferase</keyword>
<gene>
    <name evidence="6" type="ORF">MIN45_P1766</name>
</gene>
<dbReference type="PANTHER" id="PTHR45138">
    <property type="entry name" value="REGULATORY COMPONENTS OF SENSORY TRANSDUCTION SYSTEM"/>
    <property type="match status" value="1"/>
</dbReference>
<protein>
    <recommendedName>
        <fullName evidence="2">diguanylate cyclase</fullName>
        <ecNumber evidence="2">2.7.7.65</ecNumber>
    </recommendedName>
</protein>
<dbReference type="SUPFAM" id="SSF55073">
    <property type="entry name" value="Nucleotide cyclase"/>
    <property type="match status" value="1"/>
</dbReference>
<dbReference type="RefSeq" id="WP_286291713.1">
    <property type="nucleotide sequence ID" value="NZ_AP024718.1"/>
</dbReference>
<comment type="cofactor">
    <cofactor evidence="1">
        <name>Mg(2+)</name>
        <dbReference type="ChEBI" id="CHEBI:18420"/>
    </cofactor>
</comment>
<dbReference type="InterPro" id="IPR029787">
    <property type="entry name" value="Nucleotide_cyclase"/>
</dbReference>
<keyword evidence="4" id="KW-0175">Coiled coil</keyword>
<dbReference type="NCBIfam" id="TIGR00254">
    <property type="entry name" value="GGDEF"/>
    <property type="match status" value="1"/>
</dbReference>
<dbReference type="AlphaFoldDB" id="A0AAU9D347"/>
<evidence type="ECO:0000256" key="3">
    <source>
        <dbReference type="ARBA" id="ARBA00034247"/>
    </source>
</evidence>
<dbReference type="Gene3D" id="3.30.70.270">
    <property type="match status" value="1"/>
</dbReference>
<dbReference type="InterPro" id="IPR000160">
    <property type="entry name" value="GGDEF_dom"/>
</dbReference>
<keyword evidence="7" id="KW-1185">Reference proteome</keyword>
<keyword evidence="6" id="KW-0808">Transferase</keyword>
<dbReference type="GO" id="GO:0052621">
    <property type="term" value="F:diguanylate cyclase activity"/>
    <property type="evidence" value="ECO:0007669"/>
    <property type="project" value="UniProtKB-EC"/>
</dbReference>
<reference evidence="7" key="1">
    <citation type="journal article" date="2024" name="Int. J. Syst. Evol. Microbiol.">
        <title>Methylomarinovum tepidoasis sp. nov., a moderately thermophilic methanotroph of the family Methylothermaceae isolated from a deep-sea hydrothermal field.</title>
        <authorList>
            <person name="Hirayama H."/>
            <person name="Takaki Y."/>
            <person name="Abe M."/>
            <person name="Miyazaki M."/>
            <person name="Uematsu K."/>
            <person name="Matsui Y."/>
            <person name="Takai K."/>
        </authorList>
    </citation>
    <scope>NUCLEOTIDE SEQUENCE [LARGE SCALE GENOMIC DNA]</scope>
    <source>
        <strain evidence="7">IN45</strain>
    </source>
</reference>
<dbReference type="CDD" id="cd01949">
    <property type="entry name" value="GGDEF"/>
    <property type="match status" value="1"/>
</dbReference>
<dbReference type="Proteomes" id="UP001321450">
    <property type="component" value="Chromosome"/>
</dbReference>
<dbReference type="PANTHER" id="PTHR45138:SF9">
    <property type="entry name" value="DIGUANYLATE CYCLASE DGCM-RELATED"/>
    <property type="match status" value="1"/>
</dbReference>